<dbReference type="PANTHER" id="PTHR30213">
    <property type="entry name" value="INNER MEMBRANE PROTEIN YHJD"/>
    <property type="match status" value="1"/>
</dbReference>
<feature type="transmembrane region" description="Helical" evidence="7">
    <location>
        <begin position="258"/>
        <end position="280"/>
    </location>
</feature>
<dbReference type="PIRSF" id="PIRSF035875">
    <property type="entry name" value="RNase_BN"/>
    <property type="match status" value="1"/>
</dbReference>
<feature type="transmembrane region" description="Helical" evidence="7">
    <location>
        <begin position="144"/>
        <end position="172"/>
    </location>
</feature>
<dbReference type="InterPro" id="IPR017039">
    <property type="entry name" value="Virul_fac_BrkB"/>
</dbReference>
<sequence>MADTSNRGRQASRPTEIPKPGWRDILLRVKDEMTVDHVSVVSAGVAFFGLLAVFPAIAALISIAALVLDPAAIEQQLASVAGVLPQNAAEIIEGQAQKVASNAGAGVGLAAVGGILVSLYSASKGMKSLIEGMNIAYDEDEDRGFVALNVTALTLTLFLIVGVLIAFAATLVAPALLGSMGLSQGVQAAVTYGRWPVLAILTMFGLAVVYRYGPSREDPQWRWVSIGAVVATIIWLIGSIAFSIYVRNFGSYNESYGALGGVIILLTWLWLSSFIVLLGAELNSEMEHQTGEDTTTGEPRPKGERGAAKADTIGRTP</sequence>
<name>A0A1Y5TVI1_9RHOB</name>
<keyword evidence="9" id="KW-1185">Reference proteome</keyword>
<keyword evidence="5 7" id="KW-0472">Membrane</keyword>
<evidence type="ECO:0000256" key="1">
    <source>
        <dbReference type="ARBA" id="ARBA00004651"/>
    </source>
</evidence>
<dbReference type="Proteomes" id="UP000193870">
    <property type="component" value="Unassembled WGS sequence"/>
</dbReference>
<evidence type="ECO:0000256" key="6">
    <source>
        <dbReference type="SAM" id="MobiDB-lite"/>
    </source>
</evidence>
<keyword evidence="4 7" id="KW-1133">Transmembrane helix</keyword>
<feature type="compositionally biased region" description="Basic and acidic residues" evidence="6">
    <location>
        <begin position="299"/>
        <end position="308"/>
    </location>
</feature>
<dbReference type="NCBIfam" id="TIGR00765">
    <property type="entry name" value="yihY_not_rbn"/>
    <property type="match status" value="1"/>
</dbReference>
<dbReference type="EMBL" id="FWFV01000018">
    <property type="protein sequence ID" value="SLN70788.1"/>
    <property type="molecule type" value="Genomic_DNA"/>
</dbReference>
<proteinExistence type="predicted"/>
<dbReference type="STRING" id="315423.SAMN04488020_1196"/>
<evidence type="ECO:0000313" key="8">
    <source>
        <dbReference type="EMBL" id="SLN70788.1"/>
    </source>
</evidence>
<evidence type="ECO:0000313" key="9">
    <source>
        <dbReference type="Proteomes" id="UP000193870"/>
    </source>
</evidence>
<gene>
    <name evidence="8" type="ORF">PAM7066_03596</name>
</gene>
<comment type="subcellular location">
    <subcellularLocation>
        <location evidence="1">Cell membrane</location>
        <topology evidence="1">Multi-pass membrane protein</topology>
    </subcellularLocation>
</comment>
<feature type="transmembrane region" description="Helical" evidence="7">
    <location>
        <begin position="38"/>
        <end position="68"/>
    </location>
</feature>
<feature type="region of interest" description="Disordered" evidence="6">
    <location>
        <begin position="288"/>
        <end position="317"/>
    </location>
</feature>
<keyword evidence="3 7" id="KW-0812">Transmembrane</keyword>
<feature type="transmembrane region" description="Helical" evidence="7">
    <location>
        <begin position="224"/>
        <end position="246"/>
    </location>
</feature>
<accession>A0A1Y5TVI1</accession>
<organism evidence="8 9">
    <name type="scientific">Palleronia marisminoris</name>
    <dbReference type="NCBI Taxonomy" id="315423"/>
    <lineage>
        <taxon>Bacteria</taxon>
        <taxon>Pseudomonadati</taxon>
        <taxon>Pseudomonadota</taxon>
        <taxon>Alphaproteobacteria</taxon>
        <taxon>Rhodobacterales</taxon>
        <taxon>Roseobacteraceae</taxon>
        <taxon>Palleronia</taxon>
    </lineage>
</organism>
<reference evidence="8 9" key="1">
    <citation type="submission" date="2017-03" db="EMBL/GenBank/DDBJ databases">
        <authorList>
            <person name="Afonso C.L."/>
            <person name="Miller P.J."/>
            <person name="Scott M.A."/>
            <person name="Spackman E."/>
            <person name="Goraichik I."/>
            <person name="Dimitrov K.M."/>
            <person name="Suarez D.L."/>
            <person name="Swayne D.E."/>
        </authorList>
    </citation>
    <scope>NUCLEOTIDE SEQUENCE [LARGE SCALE GENOMIC DNA]</scope>
    <source>
        <strain evidence="8 9">CECT 7066</strain>
    </source>
</reference>
<evidence type="ECO:0000256" key="2">
    <source>
        <dbReference type="ARBA" id="ARBA00022475"/>
    </source>
</evidence>
<evidence type="ECO:0000256" key="7">
    <source>
        <dbReference type="SAM" id="Phobius"/>
    </source>
</evidence>
<evidence type="ECO:0000256" key="3">
    <source>
        <dbReference type="ARBA" id="ARBA00022692"/>
    </source>
</evidence>
<dbReference type="GO" id="GO:0005886">
    <property type="term" value="C:plasma membrane"/>
    <property type="evidence" value="ECO:0007669"/>
    <property type="project" value="UniProtKB-SubCell"/>
</dbReference>
<evidence type="ECO:0000256" key="4">
    <source>
        <dbReference type="ARBA" id="ARBA00022989"/>
    </source>
</evidence>
<evidence type="ECO:0000256" key="5">
    <source>
        <dbReference type="ARBA" id="ARBA00023136"/>
    </source>
</evidence>
<dbReference type="PANTHER" id="PTHR30213:SF0">
    <property type="entry name" value="UPF0761 MEMBRANE PROTEIN YIHY"/>
    <property type="match status" value="1"/>
</dbReference>
<feature type="transmembrane region" description="Helical" evidence="7">
    <location>
        <begin position="103"/>
        <end position="123"/>
    </location>
</feature>
<keyword evidence="2" id="KW-1003">Cell membrane</keyword>
<dbReference type="Pfam" id="PF03631">
    <property type="entry name" value="Virul_fac_BrkB"/>
    <property type="match status" value="1"/>
</dbReference>
<protein>
    <submittedName>
        <fullName evidence="8">Uncharacterized protein</fullName>
    </submittedName>
</protein>
<dbReference type="OrthoDB" id="9781030at2"/>
<dbReference type="AlphaFoldDB" id="A0A1Y5TVI1"/>
<feature type="transmembrane region" description="Helical" evidence="7">
    <location>
        <begin position="192"/>
        <end position="212"/>
    </location>
</feature>